<dbReference type="InterPro" id="IPR020372">
    <property type="entry name" value="Competence_ComGG"/>
</dbReference>
<evidence type="ECO:0000313" key="2">
    <source>
        <dbReference type="EMBL" id="MBO1626556.1"/>
    </source>
</evidence>
<organism evidence="2 3">
    <name type="scientific">Bacillus arachidis</name>
    <dbReference type="NCBI Taxonomy" id="2819290"/>
    <lineage>
        <taxon>Bacteria</taxon>
        <taxon>Bacillati</taxon>
        <taxon>Bacillota</taxon>
        <taxon>Bacilli</taxon>
        <taxon>Bacillales</taxon>
        <taxon>Bacillaceae</taxon>
        <taxon>Bacillus</taxon>
    </lineage>
</organism>
<comment type="caution">
    <text evidence="2">The sequence shown here is derived from an EMBL/GenBank/DDBJ whole genome shotgun (WGS) entry which is preliminary data.</text>
</comment>
<sequence length="128" mass="15269">MRNQDGFALPSTLILLFLLFSFFIYEINMLQSDQRFYKEAQQKFLLEEITDQAIISIKADLQEKEQNDVFAFQYENGEVSGRYVFENDIIFVTLQCMTKERRSYKVNFQYDKTNRKVMNWAEERGNGS</sequence>
<evidence type="ECO:0000256" key="1">
    <source>
        <dbReference type="SAM" id="Phobius"/>
    </source>
</evidence>
<accession>A0ABS3P042</accession>
<dbReference type="Pfam" id="PF14173">
    <property type="entry name" value="ComGG"/>
    <property type="match status" value="1"/>
</dbReference>
<gene>
    <name evidence="2" type="ORF">J4P90_15135</name>
</gene>
<evidence type="ECO:0000313" key="3">
    <source>
        <dbReference type="Proteomes" id="UP000677611"/>
    </source>
</evidence>
<reference evidence="2 3" key="1">
    <citation type="submission" date="2021-03" db="EMBL/GenBank/DDBJ databases">
        <title>Identification of novel Bacillus strains.</title>
        <authorList>
            <person name="Xiao Z."/>
            <person name="Li Y."/>
            <person name="Shen J."/>
        </authorList>
    </citation>
    <scope>NUCLEOTIDE SEQUENCE [LARGE SCALE GENOMIC DNA]</scope>
    <source>
        <strain evidence="2 3">SY8</strain>
    </source>
</reference>
<keyword evidence="1" id="KW-0812">Transmembrane</keyword>
<keyword evidence="1" id="KW-1133">Transmembrane helix</keyword>
<dbReference type="RefSeq" id="WP_208018185.1">
    <property type="nucleotide sequence ID" value="NZ_CP127376.1"/>
</dbReference>
<feature type="transmembrane region" description="Helical" evidence="1">
    <location>
        <begin position="6"/>
        <end position="25"/>
    </location>
</feature>
<dbReference type="Proteomes" id="UP000677611">
    <property type="component" value="Unassembled WGS sequence"/>
</dbReference>
<name>A0ABS3P042_9BACI</name>
<protein>
    <submittedName>
        <fullName evidence="2">Competence protein ComG</fullName>
    </submittedName>
</protein>
<dbReference type="EMBL" id="JAGDQJ010000017">
    <property type="protein sequence ID" value="MBO1626556.1"/>
    <property type="molecule type" value="Genomic_DNA"/>
</dbReference>
<keyword evidence="1" id="KW-0472">Membrane</keyword>
<proteinExistence type="predicted"/>
<keyword evidence="3" id="KW-1185">Reference proteome</keyword>